<feature type="domain" description="AAA+ ATPase" evidence="13">
    <location>
        <begin position="37"/>
        <end position="178"/>
    </location>
</feature>
<dbReference type="Gene3D" id="1.20.272.10">
    <property type="match status" value="1"/>
</dbReference>
<dbReference type="EMBL" id="JAATJA010000001">
    <property type="protein sequence ID" value="NJB66966.1"/>
    <property type="molecule type" value="Genomic_DNA"/>
</dbReference>
<dbReference type="GO" id="GO:0003887">
    <property type="term" value="F:DNA-directed DNA polymerase activity"/>
    <property type="evidence" value="ECO:0007669"/>
    <property type="project" value="UniProtKB-KW"/>
</dbReference>
<feature type="compositionally biased region" description="Low complexity" evidence="12">
    <location>
        <begin position="454"/>
        <end position="488"/>
    </location>
</feature>
<comment type="subunit">
    <text evidence="11">DNA polymerase III contains a core (composed of alpha, epsilon and theta chains) that associates with a tau subunit. This core dimerizes to form the POLIII' complex. PolIII' associates with the gamma complex (composed of gamma, delta, delta', psi and chi chains) and with the beta chain to form the complete DNA polymerase III complex.</text>
</comment>
<feature type="region of interest" description="Disordered" evidence="12">
    <location>
        <begin position="373"/>
        <end position="504"/>
    </location>
</feature>
<organism evidence="14 15">
    <name type="scientific">Desulfobaculum xiamenense</name>
    <dbReference type="NCBI Taxonomy" id="995050"/>
    <lineage>
        <taxon>Bacteria</taxon>
        <taxon>Pseudomonadati</taxon>
        <taxon>Thermodesulfobacteriota</taxon>
        <taxon>Desulfovibrionia</taxon>
        <taxon>Desulfovibrionales</taxon>
        <taxon>Desulfovibrionaceae</taxon>
        <taxon>Desulfobaculum</taxon>
    </lineage>
</organism>
<feature type="compositionally biased region" description="Low complexity" evidence="12">
    <location>
        <begin position="400"/>
        <end position="421"/>
    </location>
</feature>
<dbReference type="InterPro" id="IPR045085">
    <property type="entry name" value="HLD_clamp_pol_III_gamma_tau"/>
</dbReference>
<evidence type="ECO:0000256" key="9">
    <source>
        <dbReference type="ARBA" id="ARBA00022932"/>
    </source>
</evidence>
<sequence>MSQSHLTHKYRPQTFAEVAGQETIKAILSRAASTGRIAPAYMFSGTRGVGKTTIARIFAKAINCERGPAAEPCNECVHCRQIAAGAAVDVAEIDGASNTGVDDVRSLKEDVGFAPIDCRYKVFIIDEAHMLSKSAFNALLKTLEEPPAHVTFIMATTEPHKFPPTIISRCQHYTFQRLTQKELETHLVRVLDAESLGYEHEAVALLARRGAGSVRDSMSLLGQVLALGSDSLTSADVRTVLGLAGRDIMFRLMEAIHGRDCVAVSTILSEILDQGLDLGFFLRELTEVWRTLFLLAQAGERALPILDIPEEEARQWLTWVPRFSVAHIHACWQLTLEGQQRVRQSLEPALALELLLLNLAYLPELVGLEGAGQGGGTSMPPAGGAPSGGARPMGHGGVAPGRPASASASAAPARSTAHAPSVAAPDMAERSASPERPAMPERSMPQAAAPVREAATASVQAPAADVAPAAPQFSAPRPESAAPAPSRAYGASRGGNDSNFPPVPAGPKTWDSFIEYATACKEATGRSITGLLHVRASVGAGRLTLECANAFHCEQIKADSSFSFLQELVRAYFGPECVIDFRFQQKQRKNRQQIKDEVSRHPVVAGLMRDLDAQVVSAGPRTDRPHDEQFNRQ</sequence>
<dbReference type="PANTHER" id="PTHR11669">
    <property type="entry name" value="REPLICATION FACTOR C / DNA POLYMERASE III GAMMA-TAU SUBUNIT"/>
    <property type="match status" value="1"/>
</dbReference>
<reference evidence="14 15" key="1">
    <citation type="submission" date="2020-03" db="EMBL/GenBank/DDBJ databases">
        <title>Genomic Encyclopedia of Type Strains, Phase IV (KMG-IV): sequencing the most valuable type-strain genomes for metagenomic binning, comparative biology and taxonomic classification.</title>
        <authorList>
            <person name="Goeker M."/>
        </authorList>
    </citation>
    <scope>NUCLEOTIDE SEQUENCE [LARGE SCALE GENOMIC DNA]</scope>
    <source>
        <strain evidence="14 15">DSM 24233</strain>
    </source>
</reference>
<keyword evidence="4 11" id="KW-0235">DNA replication</keyword>
<comment type="caution">
    <text evidence="14">The sequence shown here is derived from an EMBL/GenBank/DDBJ whole genome shotgun (WGS) entry which is preliminary data.</text>
</comment>
<keyword evidence="5" id="KW-0479">Metal-binding</keyword>
<accession>A0A846QE18</accession>
<dbReference type="AlphaFoldDB" id="A0A846QE18"/>
<dbReference type="FunFam" id="3.40.50.300:FF:000014">
    <property type="entry name" value="DNA polymerase III subunit gamma/tau"/>
    <property type="match status" value="1"/>
</dbReference>
<dbReference type="Gene3D" id="3.40.50.300">
    <property type="entry name" value="P-loop containing nucleotide triphosphate hydrolases"/>
    <property type="match status" value="1"/>
</dbReference>
<dbReference type="InterPro" id="IPR003593">
    <property type="entry name" value="AAA+_ATPase"/>
</dbReference>
<keyword evidence="3 11" id="KW-0548">Nucleotidyltransferase</keyword>
<evidence type="ECO:0000313" key="15">
    <source>
        <dbReference type="Proteomes" id="UP000580856"/>
    </source>
</evidence>
<dbReference type="RefSeq" id="WP_167940060.1">
    <property type="nucleotide sequence ID" value="NZ_JAATJA010000001.1"/>
</dbReference>
<protein>
    <recommendedName>
        <fullName evidence="11">DNA polymerase III subunit gamma/tau</fullName>
        <ecNumber evidence="11">2.7.7.7</ecNumber>
    </recommendedName>
</protein>
<evidence type="ECO:0000256" key="12">
    <source>
        <dbReference type="SAM" id="MobiDB-lite"/>
    </source>
</evidence>
<evidence type="ECO:0000256" key="2">
    <source>
        <dbReference type="ARBA" id="ARBA00022679"/>
    </source>
</evidence>
<evidence type="ECO:0000256" key="11">
    <source>
        <dbReference type="RuleBase" id="RU364063"/>
    </source>
</evidence>
<comment type="function">
    <text evidence="11">DNA polymerase III is a complex, multichain enzyme responsible for most of the replicative synthesis in bacteria. This DNA polymerase also exhibits 3' to 5' exonuclease activity.</text>
</comment>
<evidence type="ECO:0000256" key="5">
    <source>
        <dbReference type="ARBA" id="ARBA00022723"/>
    </source>
</evidence>
<name>A0A846QE18_9BACT</name>
<evidence type="ECO:0000256" key="6">
    <source>
        <dbReference type="ARBA" id="ARBA00022741"/>
    </source>
</evidence>
<dbReference type="InterPro" id="IPR008921">
    <property type="entry name" value="DNA_pol3_clamp-load_cplx_C"/>
</dbReference>
<dbReference type="InterPro" id="IPR050238">
    <property type="entry name" value="DNA_Rep/Repair_Clamp_Loader"/>
</dbReference>
<proteinExistence type="inferred from homology"/>
<dbReference type="Pfam" id="PF22608">
    <property type="entry name" value="DNAX_ATPase_lid"/>
    <property type="match status" value="1"/>
</dbReference>
<evidence type="ECO:0000256" key="1">
    <source>
        <dbReference type="ARBA" id="ARBA00006360"/>
    </source>
</evidence>
<dbReference type="CDD" id="cd18137">
    <property type="entry name" value="HLD_clamp_pol_III_gamma_tau"/>
    <property type="match status" value="1"/>
</dbReference>
<evidence type="ECO:0000259" key="13">
    <source>
        <dbReference type="SMART" id="SM00382"/>
    </source>
</evidence>
<dbReference type="SMART" id="SM00382">
    <property type="entry name" value="AAA"/>
    <property type="match status" value="1"/>
</dbReference>
<dbReference type="CDD" id="cd00009">
    <property type="entry name" value="AAA"/>
    <property type="match status" value="1"/>
</dbReference>
<dbReference type="Pfam" id="PF12169">
    <property type="entry name" value="DNA_pol3_gamma3"/>
    <property type="match status" value="1"/>
</dbReference>
<dbReference type="SUPFAM" id="SSF52540">
    <property type="entry name" value="P-loop containing nucleoside triphosphate hydrolases"/>
    <property type="match status" value="1"/>
</dbReference>
<keyword evidence="9 11" id="KW-0239">DNA-directed DNA polymerase</keyword>
<dbReference type="EC" id="2.7.7.7" evidence="11"/>
<dbReference type="Pfam" id="PF13177">
    <property type="entry name" value="DNA_pol3_delta2"/>
    <property type="match status" value="1"/>
</dbReference>
<evidence type="ECO:0000256" key="7">
    <source>
        <dbReference type="ARBA" id="ARBA00022833"/>
    </source>
</evidence>
<evidence type="ECO:0000256" key="4">
    <source>
        <dbReference type="ARBA" id="ARBA00022705"/>
    </source>
</evidence>
<dbReference type="SUPFAM" id="SSF48019">
    <property type="entry name" value="post-AAA+ oligomerization domain-like"/>
    <property type="match status" value="1"/>
</dbReference>
<dbReference type="InterPro" id="IPR022754">
    <property type="entry name" value="DNA_pol_III_gamma-3"/>
</dbReference>
<dbReference type="GO" id="GO:0005524">
    <property type="term" value="F:ATP binding"/>
    <property type="evidence" value="ECO:0007669"/>
    <property type="project" value="UniProtKB-KW"/>
</dbReference>
<evidence type="ECO:0000256" key="3">
    <source>
        <dbReference type="ARBA" id="ARBA00022695"/>
    </source>
</evidence>
<keyword evidence="8 11" id="KW-0067">ATP-binding</keyword>
<evidence type="ECO:0000256" key="10">
    <source>
        <dbReference type="ARBA" id="ARBA00049244"/>
    </source>
</evidence>
<dbReference type="Gene3D" id="1.10.8.60">
    <property type="match status" value="1"/>
</dbReference>
<gene>
    <name evidence="11" type="primary">dnaX</name>
    <name evidence="14" type="ORF">GGQ74_000606</name>
</gene>
<dbReference type="InterPro" id="IPR012763">
    <property type="entry name" value="DNA_pol_III_sug/sutau_N"/>
</dbReference>
<keyword evidence="6 11" id="KW-0547">Nucleotide-binding</keyword>
<dbReference type="GO" id="GO:0006261">
    <property type="term" value="P:DNA-templated DNA replication"/>
    <property type="evidence" value="ECO:0007669"/>
    <property type="project" value="TreeGrafter"/>
</dbReference>
<dbReference type="GO" id="GO:0046872">
    <property type="term" value="F:metal ion binding"/>
    <property type="evidence" value="ECO:0007669"/>
    <property type="project" value="UniProtKB-KW"/>
</dbReference>
<keyword evidence="2 11" id="KW-0808">Transferase</keyword>
<evidence type="ECO:0000256" key="8">
    <source>
        <dbReference type="ARBA" id="ARBA00022840"/>
    </source>
</evidence>
<comment type="catalytic activity">
    <reaction evidence="10 11">
        <text>DNA(n) + a 2'-deoxyribonucleoside 5'-triphosphate = DNA(n+1) + diphosphate</text>
        <dbReference type="Rhea" id="RHEA:22508"/>
        <dbReference type="Rhea" id="RHEA-COMP:17339"/>
        <dbReference type="Rhea" id="RHEA-COMP:17340"/>
        <dbReference type="ChEBI" id="CHEBI:33019"/>
        <dbReference type="ChEBI" id="CHEBI:61560"/>
        <dbReference type="ChEBI" id="CHEBI:173112"/>
        <dbReference type="EC" id="2.7.7.7"/>
    </reaction>
</comment>
<keyword evidence="15" id="KW-1185">Reference proteome</keyword>
<comment type="similarity">
    <text evidence="1 11">Belongs to the DnaX/STICHEL family.</text>
</comment>
<dbReference type="InterPro" id="IPR027417">
    <property type="entry name" value="P-loop_NTPase"/>
</dbReference>
<evidence type="ECO:0000313" key="14">
    <source>
        <dbReference type="EMBL" id="NJB66966.1"/>
    </source>
</evidence>
<dbReference type="PANTHER" id="PTHR11669:SF0">
    <property type="entry name" value="PROTEIN STICHEL-LIKE 2"/>
    <property type="match status" value="1"/>
</dbReference>
<dbReference type="NCBIfam" id="TIGR02397">
    <property type="entry name" value="dnaX_nterm"/>
    <property type="match status" value="1"/>
</dbReference>
<dbReference type="GO" id="GO:0009360">
    <property type="term" value="C:DNA polymerase III complex"/>
    <property type="evidence" value="ECO:0007669"/>
    <property type="project" value="InterPro"/>
</dbReference>
<keyword evidence="7" id="KW-0862">Zinc</keyword>
<feature type="compositionally biased region" description="Low complexity" evidence="12">
    <location>
        <begin position="378"/>
        <end position="393"/>
    </location>
</feature>
<dbReference type="GO" id="GO:0003677">
    <property type="term" value="F:DNA binding"/>
    <property type="evidence" value="ECO:0007669"/>
    <property type="project" value="InterPro"/>
</dbReference>
<dbReference type="NCBIfam" id="NF004046">
    <property type="entry name" value="PRK05563.1"/>
    <property type="match status" value="1"/>
</dbReference>
<dbReference type="Proteomes" id="UP000580856">
    <property type="component" value="Unassembled WGS sequence"/>
</dbReference>